<dbReference type="Pfam" id="PF25372">
    <property type="entry name" value="DUF7885"/>
    <property type="match status" value="1"/>
</dbReference>
<dbReference type="SMART" id="SM00367">
    <property type="entry name" value="LRR_CC"/>
    <property type="match status" value="10"/>
</dbReference>
<dbReference type="EMBL" id="CAXKWB010021411">
    <property type="protein sequence ID" value="CAL4123154.1"/>
    <property type="molecule type" value="Genomic_DNA"/>
</dbReference>
<comment type="caution">
    <text evidence="3">The sequence shown here is derived from an EMBL/GenBank/DDBJ whole genome shotgun (WGS) entry which is preliminary data.</text>
</comment>
<dbReference type="Proteomes" id="UP001497623">
    <property type="component" value="Unassembled WGS sequence"/>
</dbReference>
<keyword evidence="1" id="KW-0472">Membrane</keyword>
<feature type="domain" description="F-box/LRR-repeat protein 15-like leucin rich repeat" evidence="2">
    <location>
        <begin position="271"/>
        <end position="373"/>
    </location>
</feature>
<feature type="transmembrane region" description="Helical" evidence="1">
    <location>
        <begin position="128"/>
        <end position="145"/>
    </location>
</feature>
<keyword evidence="4" id="KW-1185">Reference proteome</keyword>
<dbReference type="GO" id="GO:0019005">
    <property type="term" value="C:SCF ubiquitin ligase complex"/>
    <property type="evidence" value="ECO:0007669"/>
    <property type="project" value="TreeGrafter"/>
</dbReference>
<dbReference type="GO" id="GO:0031146">
    <property type="term" value="P:SCF-dependent proteasomal ubiquitin-dependent protein catabolic process"/>
    <property type="evidence" value="ECO:0007669"/>
    <property type="project" value="TreeGrafter"/>
</dbReference>
<evidence type="ECO:0000259" key="2">
    <source>
        <dbReference type="Pfam" id="PF25372"/>
    </source>
</evidence>
<dbReference type="Gene3D" id="3.80.10.10">
    <property type="entry name" value="Ribonuclease Inhibitor"/>
    <property type="match status" value="2"/>
</dbReference>
<dbReference type="InterPro" id="IPR057207">
    <property type="entry name" value="FBXL15_LRR"/>
</dbReference>
<feature type="transmembrane region" description="Helical" evidence="1">
    <location>
        <begin position="15"/>
        <end position="33"/>
    </location>
</feature>
<sequence length="683" mass="77017">MAAIIKIIFWDFNDLLPVINWVINTLIIVAIFIKKIQKRGKMCSRPNSLHIMLDHMVLLTHQILKNVGIIYHGLLVGQIKMDRLKRFEKATDFLRPEATTNLLLPNLRISLMNPPALQYIGHCKTAEFFNLNGIFNILLVLLYHFQKCGIMFVQIKKKKQLHIFCSRYSGQSLFPKINYMLKPFLTYCQHCLSYKDSVIKRSWRRETIRGERNRFYPKDGSVTASEHVLTFNYIMKYIEVNATTIKEISLGRTGIDSGSLEQLSMLPGLQLTSLHLMSCEQLSNTGVQLLCQNQKQLEDLDLSLCSKITDHALLAISQNLKNLRILNLRRCNGITERGIVTLSELKILEKLDLSNLENITSKSIEIALLGFIRPTLSWLSLAALQLDWSVVEGLATSAPNLTSLDLSSCIGGVSDKTLQSLCKSLVKLQTLYLNNCTALSDIGLAGHGLAAQDPVLDTAETGLSLEALGLKQKDAFSIKLGSRAERQIRQEAEVRKYLEENIEQIVHSSEHGLSNLPGLRELNLSGCIKITDITLNYALKFLELQFISLSHCKQISESGLVTMARNCPSLEVVMLADCSQVSDTVVLAFSYHLKRLKTLDVQRCILLTNDALDSLGICHNLRYLDVSGCKKMTLEEVKKLEARIPLLHNLHHRFITYADQIEENSATPPAPPPLLKKLKNKFR</sequence>
<dbReference type="AlphaFoldDB" id="A0AAV2REG2"/>
<dbReference type="InterPro" id="IPR032675">
    <property type="entry name" value="LRR_dom_sf"/>
</dbReference>
<accession>A0AAV2REG2</accession>
<protein>
    <recommendedName>
        <fullName evidence="2">F-box/LRR-repeat protein 15-like leucin rich repeat domain-containing protein</fullName>
    </recommendedName>
</protein>
<organism evidence="3 4">
    <name type="scientific">Meganyctiphanes norvegica</name>
    <name type="common">Northern krill</name>
    <name type="synonym">Thysanopoda norvegica</name>
    <dbReference type="NCBI Taxonomy" id="48144"/>
    <lineage>
        <taxon>Eukaryota</taxon>
        <taxon>Metazoa</taxon>
        <taxon>Ecdysozoa</taxon>
        <taxon>Arthropoda</taxon>
        <taxon>Crustacea</taxon>
        <taxon>Multicrustacea</taxon>
        <taxon>Malacostraca</taxon>
        <taxon>Eumalacostraca</taxon>
        <taxon>Eucarida</taxon>
        <taxon>Euphausiacea</taxon>
        <taxon>Euphausiidae</taxon>
        <taxon>Meganyctiphanes</taxon>
    </lineage>
</organism>
<keyword evidence="1" id="KW-1133">Transmembrane helix</keyword>
<reference evidence="3 4" key="1">
    <citation type="submission" date="2024-05" db="EMBL/GenBank/DDBJ databases">
        <authorList>
            <person name="Wallberg A."/>
        </authorList>
    </citation>
    <scope>NUCLEOTIDE SEQUENCE [LARGE SCALE GENOMIC DNA]</scope>
</reference>
<evidence type="ECO:0000313" key="3">
    <source>
        <dbReference type="EMBL" id="CAL4123154.1"/>
    </source>
</evidence>
<name>A0AAV2REG2_MEGNR</name>
<gene>
    <name evidence="3" type="ORF">MNOR_LOCUS23842</name>
</gene>
<evidence type="ECO:0000256" key="1">
    <source>
        <dbReference type="SAM" id="Phobius"/>
    </source>
</evidence>
<keyword evidence="1" id="KW-0812">Transmembrane</keyword>
<dbReference type="InterPro" id="IPR006553">
    <property type="entry name" value="Leu-rich_rpt_Cys-con_subtyp"/>
</dbReference>
<dbReference type="PANTHER" id="PTHR13318">
    <property type="entry name" value="PARTNER OF PAIRED, ISOFORM B-RELATED"/>
    <property type="match status" value="1"/>
</dbReference>
<evidence type="ECO:0000313" key="4">
    <source>
        <dbReference type="Proteomes" id="UP001497623"/>
    </source>
</evidence>
<proteinExistence type="predicted"/>
<dbReference type="SUPFAM" id="SSF52047">
    <property type="entry name" value="RNI-like"/>
    <property type="match status" value="2"/>
</dbReference>